<dbReference type="Gene3D" id="1.20.1250.20">
    <property type="entry name" value="MFS general substrate transporter like domains"/>
    <property type="match status" value="1"/>
</dbReference>
<name>A0A094Q8E4_9ZZZZ</name>
<evidence type="ECO:0008006" key="9">
    <source>
        <dbReference type="Google" id="ProtNLM"/>
    </source>
</evidence>
<feature type="transmembrane region" description="Helical" evidence="7">
    <location>
        <begin position="310"/>
        <end position="333"/>
    </location>
</feature>
<keyword evidence="2" id="KW-0813">Transport</keyword>
<organism evidence="8">
    <name type="scientific">freshwater metagenome</name>
    <dbReference type="NCBI Taxonomy" id="449393"/>
    <lineage>
        <taxon>unclassified sequences</taxon>
        <taxon>metagenomes</taxon>
        <taxon>ecological metagenomes</taxon>
    </lineage>
</organism>
<feature type="transmembrane region" description="Helical" evidence="7">
    <location>
        <begin position="20"/>
        <end position="42"/>
    </location>
</feature>
<dbReference type="SUPFAM" id="SSF103473">
    <property type="entry name" value="MFS general substrate transporter"/>
    <property type="match status" value="1"/>
</dbReference>
<sequence length="428" mass="45892">MRNLAIDLTPIKKYRDFRYLWSSGLISNLGSMITYVAIPFQVKEITNSYLAVGISGLVELIPLIVFGLYGGVLADAVDRKKMIWATEAAAGILSLILLLNALSSDPNLYLIYIVGAAFAAVNGLHGPSADAILPRVVGHNDIPSAVAIMSIRRQFGVIVGPTIGGLLIATSGVSLAYAVDIGTYVISLLLLLRVRKVPPSHEAEKPSLATLWEGVAYARSRQDLKGTYIIDLAAMFLAMPIALFPFWVDQVNAPWALGLFYSAGTIGALAVTLTSGWTRTYRFHGRAFMWAAAGWGASIALAGATDYLALVLFFLAAAGAADMVSVLFRSAIWNQTIPDHLRGRLAGIELLSYTIGPLLGQLRAASMASATTLTISVTSGGIACLIGVGILAIFFPKLRKYDVQTDEFAVAERKRRAERSDSPEITNP</sequence>
<dbReference type="PANTHER" id="PTHR23513:SF9">
    <property type="entry name" value="ENTEROBACTIN EXPORTER ENTS"/>
    <property type="match status" value="1"/>
</dbReference>
<dbReference type="InterPro" id="IPR036259">
    <property type="entry name" value="MFS_trans_sf"/>
</dbReference>
<evidence type="ECO:0000256" key="4">
    <source>
        <dbReference type="ARBA" id="ARBA00022692"/>
    </source>
</evidence>
<proteinExistence type="predicted"/>
<dbReference type="CDD" id="cd06173">
    <property type="entry name" value="MFS_MefA_like"/>
    <property type="match status" value="1"/>
</dbReference>
<feature type="transmembrane region" description="Helical" evidence="7">
    <location>
        <begin position="370"/>
        <end position="395"/>
    </location>
</feature>
<comment type="caution">
    <text evidence="8">The sequence shown here is derived from an EMBL/GenBank/DDBJ whole genome shotgun (WGS) entry which is preliminary data.</text>
</comment>
<feature type="transmembrane region" description="Helical" evidence="7">
    <location>
        <begin position="48"/>
        <end position="70"/>
    </location>
</feature>
<dbReference type="EMBL" id="JNSK01000025">
    <property type="protein sequence ID" value="KGA18409.1"/>
    <property type="molecule type" value="Genomic_DNA"/>
</dbReference>
<feature type="transmembrane region" description="Helical" evidence="7">
    <location>
        <begin position="287"/>
        <end position="304"/>
    </location>
</feature>
<gene>
    <name evidence="8" type="ORF">GM50_8650</name>
</gene>
<keyword evidence="4 7" id="KW-0812">Transmembrane</keyword>
<evidence type="ECO:0000256" key="1">
    <source>
        <dbReference type="ARBA" id="ARBA00004651"/>
    </source>
</evidence>
<evidence type="ECO:0000256" key="7">
    <source>
        <dbReference type="SAM" id="Phobius"/>
    </source>
</evidence>
<evidence type="ECO:0000256" key="6">
    <source>
        <dbReference type="ARBA" id="ARBA00023136"/>
    </source>
</evidence>
<accession>A0A094Q8E4</accession>
<keyword evidence="6 7" id="KW-0472">Membrane</keyword>
<dbReference type="PANTHER" id="PTHR23513">
    <property type="entry name" value="INTEGRAL MEMBRANE EFFLUX PROTEIN-RELATED"/>
    <property type="match status" value="1"/>
</dbReference>
<protein>
    <recommendedName>
        <fullName evidence="9">Major facilitator superfamily (MFS) profile domain-containing protein</fullName>
    </recommendedName>
</protein>
<evidence type="ECO:0000256" key="3">
    <source>
        <dbReference type="ARBA" id="ARBA00022475"/>
    </source>
</evidence>
<feature type="transmembrane region" description="Helical" evidence="7">
    <location>
        <begin position="146"/>
        <end position="169"/>
    </location>
</feature>
<keyword evidence="3" id="KW-1003">Cell membrane</keyword>
<dbReference type="InterPro" id="IPR010290">
    <property type="entry name" value="TM_effector"/>
</dbReference>
<comment type="subcellular location">
    <subcellularLocation>
        <location evidence="1">Cell membrane</location>
        <topology evidence="1">Multi-pass membrane protein</topology>
    </subcellularLocation>
</comment>
<feature type="transmembrane region" description="Helical" evidence="7">
    <location>
        <begin position="254"/>
        <end position="275"/>
    </location>
</feature>
<evidence type="ECO:0000313" key="8">
    <source>
        <dbReference type="EMBL" id="KGA18409.1"/>
    </source>
</evidence>
<dbReference type="Pfam" id="PF05977">
    <property type="entry name" value="MFS_3"/>
    <property type="match status" value="1"/>
</dbReference>
<keyword evidence="5 7" id="KW-1133">Transmembrane helix</keyword>
<dbReference type="GO" id="GO:0005886">
    <property type="term" value="C:plasma membrane"/>
    <property type="evidence" value="ECO:0007669"/>
    <property type="project" value="UniProtKB-SubCell"/>
</dbReference>
<dbReference type="AlphaFoldDB" id="A0A094Q8E4"/>
<feature type="transmembrane region" description="Helical" evidence="7">
    <location>
        <begin position="228"/>
        <end position="248"/>
    </location>
</feature>
<feature type="transmembrane region" description="Helical" evidence="7">
    <location>
        <begin position="82"/>
        <end position="102"/>
    </location>
</feature>
<evidence type="ECO:0000256" key="2">
    <source>
        <dbReference type="ARBA" id="ARBA00022448"/>
    </source>
</evidence>
<reference evidence="8" key="1">
    <citation type="submission" date="2014-05" db="EMBL/GenBank/DDBJ databases">
        <title>Key roles for freshwater Actinobacteria revealed by deep metagenomic sequencing.</title>
        <authorList>
            <person name="Ghai R."/>
            <person name="Mizuno C.M."/>
            <person name="Picazo A."/>
            <person name="Camacho A."/>
            <person name="Rodriguez-Valera F."/>
        </authorList>
    </citation>
    <scope>NUCLEOTIDE SEQUENCE</scope>
</reference>
<feature type="transmembrane region" description="Helical" evidence="7">
    <location>
        <begin position="108"/>
        <end position="125"/>
    </location>
</feature>
<evidence type="ECO:0000256" key="5">
    <source>
        <dbReference type="ARBA" id="ARBA00022989"/>
    </source>
</evidence>